<gene>
    <name evidence="6" type="primary">flgL</name>
    <name evidence="6" type="ORF">HBE96_00845</name>
</gene>
<feature type="domain" description="Flagellin C-terminal" evidence="5">
    <location>
        <begin position="366"/>
        <end position="439"/>
    </location>
</feature>
<dbReference type="InterPro" id="IPR001492">
    <property type="entry name" value="Flagellin"/>
</dbReference>
<dbReference type="InterPro" id="IPR046358">
    <property type="entry name" value="Flagellin_C"/>
</dbReference>
<reference evidence="6 7" key="1">
    <citation type="submission" date="2020-04" db="EMBL/GenBank/DDBJ databases">
        <authorList>
            <person name="Doyle D.A."/>
        </authorList>
    </citation>
    <scope>NUCLEOTIDE SEQUENCE [LARGE SCALE GENOMIC DNA]</scope>
    <source>
        <strain evidence="6 7">P21</strain>
    </source>
</reference>
<evidence type="ECO:0000313" key="6">
    <source>
        <dbReference type="EMBL" id="NMM61269.1"/>
    </source>
</evidence>
<dbReference type="PANTHER" id="PTHR42792">
    <property type="entry name" value="FLAGELLIN"/>
    <property type="match status" value="1"/>
</dbReference>
<evidence type="ECO:0000256" key="3">
    <source>
        <dbReference type="ARBA" id="ARBA00023143"/>
    </source>
</evidence>
<dbReference type="InterPro" id="IPR013384">
    <property type="entry name" value="Flagell_FlgL"/>
</dbReference>
<feature type="domain" description="Flagellin N-terminal" evidence="4">
    <location>
        <begin position="4"/>
        <end position="138"/>
    </location>
</feature>
<dbReference type="Pfam" id="PF00669">
    <property type="entry name" value="Flagellin_N"/>
    <property type="match status" value="1"/>
</dbReference>
<keyword evidence="6" id="KW-0966">Cell projection</keyword>
<dbReference type="RefSeq" id="WP_169295875.1">
    <property type="nucleotide sequence ID" value="NZ_JABBNI010000001.1"/>
</dbReference>
<dbReference type="AlphaFoldDB" id="A0A7Y0ED36"/>
<name>A0A7Y0ED36_9CLOT</name>
<evidence type="ECO:0000256" key="2">
    <source>
        <dbReference type="ARBA" id="ARBA00005709"/>
    </source>
</evidence>
<keyword evidence="3" id="KW-0975">Bacterial flagellum</keyword>
<evidence type="ECO:0000256" key="1">
    <source>
        <dbReference type="ARBA" id="ARBA00004365"/>
    </source>
</evidence>
<keyword evidence="6" id="KW-0969">Cilium</keyword>
<dbReference type="Gene3D" id="1.20.1330.10">
    <property type="entry name" value="f41 fragment of flagellin, N-terminal domain"/>
    <property type="match status" value="2"/>
</dbReference>
<comment type="subcellular location">
    <subcellularLocation>
        <location evidence="1">Bacterial flagellum</location>
    </subcellularLocation>
</comment>
<keyword evidence="6" id="KW-0282">Flagellum</keyword>
<dbReference type="GO" id="GO:0005198">
    <property type="term" value="F:structural molecule activity"/>
    <property type="evidence" value="ECO:0007669"/>
    <property type="project" value="InterPro"/>
</dbReference>
<dbReference type="GO" id="GO:0009424">
    <property type="term" value="C:bacterial-type flagellum hook"/>
    <property type="evidence" value="ECO:0007669"/>
    <property type="project" value="InterPro"/>
</dbReference>
<dbReference type="Proteomes" id="UP000537131">
    <property type="component" value="Unassembled WGS sequence"/>
</dbReference>
<accession>A0A7Y0ED36</accession>
<dbReference type="PANTHER" id="PTHR42792:SF1">
    <property type="entry name" value="FLAGELLAR HOOK-ASSOCIATED PROTEIN 3"/>
    <property type="match status" value="1"/>
</dbReference>
<evidence type="ECO:0000259" key="5">
    <source>
        <dbReference type="Pfam" id="PF00700"/>
    </source>
</evidence>
<evidence type="ECO:0000313" key="7">
    <source>
        <dbReference type="Proteomes" id="UP000537131"/>
    </source>
</evidence>
<reference evidence="6 7" key="2">
    <citation type="submission" date="2020-06" db="EMBL/GenBank/DDBJ databases">
        <title>Complete Genome Sequence of Clostridium muelleri sp. nov. P21T, an Acid-Alcohol Producing Acetogen Isolated from Old Hay.</title>
        <authorList>
            <person name="Duncan K.E."/>
            <person name="Tanner R.S."/>
        </authorList>
    </citation>
    <scope>NUCLEOTIDE SEQUENCE [LARGE SCALE GENOMIC DNA]</scope>
    <source>
        <strain evidence="6 7">P21</strain>
    </source>
</reference>
<comment type="similarity">
    <text evidence="2">Belongs to the bacterial flagellin family.</text>
</comment>
<dbReference type="EMBL" id="JABBNI010000001">
    <property type="protein sequence ID" value="NMM61269.1"/>
    <property type="molecule type" value="Genomic_DNA"/>
</dbReference>
<dbReference type="SUPFAM" id="SSF64518">
    <property type="entry name" value="Phase 1 flagellin"/>
    <property type="match status" value="1"/>
</dbReference>
<proteinExistence type="inferred from homology"/>
<protein>
    <submittedName>
        <fullName evidence="6">Flagellar hook-associated protein FlgL</fullName>
    </submittedName>
</protein>
<organism evidence="6 7">
    <name type="scientific">Clostridium muellerianum</name>
    <dbReference type="NCBI Taxonomy" id="2716538"/>
    <lineage>
        <taxon>Bacteria</taxon>
        <taxon>Bacillati</taxon>
        <taxon>Bacillota</taxon>
        <taxon>Clostridia</taxon>
        <taxon>Eubacteriales</taxon>
        <taxon>Clostridiaceae</taxon>
        <taxon>Clostridium</taxon>
    </lineage>
</organism>
<dbReference type="NCBIfam" id="TIGR02550">
    <property type="entry name" value="flagell_flgL"/>
    <property type="match status" value="1"/>
</dbReference>
<evidence type="ECO:0000259" key="4">
    <source>
        <dbReference type="Pfam" id="PF00669"/>
    </source>
</evidence>
<dbReference type="InterPro" id="IPR001029">
    <property type="entry name" value="Flagellin_N"/>
</dbReference>
<keyword evidence="7" id="KW-1185">Reference proteome</keyword>
<dbReference type="GO" id="GO:0071973">
    <property type="term" value="P:bacterial-type flagellum-dependent cell motility"/>
    <property type="evidence" value="ECO:0007669"/>
    <property type="project" value="InterPro"/>
</dbReference>
<comment type="caution">
    <text evidence="6">The sequence shown here is derived from an EMBL/GenBank/DDBJ whole genome shotgun (WGS) entry which is preliminary data.</text>
</comment>
<dbReference type="Pfam" id="PF00700">
    <property type="entry name" value="Flagellin_C"/>
    <property type="match status" value="1"/>
</dbReference>
<sequence length="448" mass="48456">MRVTNKMLANNYLTDMSTNLNNLQTIQQQMSTGKNFTKPSDDPFNVARSMQMHTAIDANTQYNKNITNTINWLDTTDTALNQLGNVFQGIRERLVSSGNAAYGSDERSKIKDEINQRIGQVSQILNTTFAGEYIFGGTKGASKPVDAIMDSSVGEVTNTVAGGKGTVGGKFYGSGNAKFTIEVAAVDSSGKATKVNVLKTTASGTTSTSTVSLNKDNKFDIGNDLTFSIETNTINKAPTIDPTTKKETASGSTYTFDCTSAGNAKLIYCKADGTELNTDTVESDPNSEDALQFNMIDTKRQTEISQGVLADYNVSASEVIKYGDEDNDDLRSLLSRIVNNLDGKDANGVSNEDAATKALANEDLADLDKAIKQTLKIRSQVGAKQNRMDSAKEQNVQGNTNMTDILSKTEDIDVTQKTMEFAVAQTVYLASLQTSAKVLQPTLMDYMR</sequence>